<dbReference type="AlphaFoldDB" id="A0AAN8UYQ3"/>
<dbReference type="GO" id="GO:0016705">
    <property type="term" value="F:oxidoreductase activity, acting on paired donors, with incorporation or reduction of molecular oxygen"/>
    <property type="evidence" value="ECO:0007669"/>
    <property type="project" value="InterPro"/>
</dbReference>
<dbReference type="GO" id="GO:0020037">
    <property type="term" value="F:heme binding"/>
    <property type="evidence" value="ECO:0007669"/>
    <property type="project" value="InterPro"/>
</dbReference>
<dbReference type="SUPFAM" id="SSF48264">
    <property type="entry name" value="Cytochrome P450"/>
    <property type="match status" value="1"/>
</dbReference>
<evidence type="ECO:0000256" key="4">
    <source>
        <dbReference type="ARBA" id="ARBA00022605"/>
    </source>
</evidence>
<evidence type="ECO:0000256" key="5">
    <source>
        <dbReference type="ARBA" id="ARBA00022679"/>
    </source>
</evidence>
<dbReference type="PANTHER" id="PTHR42811">
    <property type="entry name" value="SERINE ACETYLTRANSFERASE"/>
    <property type="match status" value="1"/>
</dbReference>
<dbReference type="InterPro" id="IPR005881">
    <property type="entry name" value="Ser_O-AcTrfase"/>
</dbReference>
<dbReference type="GO" id="GO:0004497">
    <property type="term" value="F:monooxygenase activity"/>
    <property type="evidence" value="ECO:0007669"/>
    <property type="project" value="InterPro"/>
</dbReference>
<proteinExistence type="inferred from homology"/>
<evidence type="ECO:0000259" key="7">
    <source>
        <dbReference type="SMART" id="SM00971"/>
    </source>
</evidence>
<evidence type="ECO:0000256" key="6">
    <source>
        <dbReference type="ARBA" id="ARBA00023315"/>
    </source>
</evidence>
<dbReference type="GO" id="GO:0006535">
    <property type="term" value="P:cysteine biosynthetic process from serine"/>
    <property type="evidence" value="ECO:0007669"/>
    <property type="project" value="InterPro"/>
</dbReference>
<keyword evidence="4" id="KW-0028">Amino-acid biosynthesis</keyword>
<dbReference type="PROSITE" id="PS00101">
    <property type="entry name" value="HEXAPEP_TRANSFERASES"/>
    <property type="match status" value="1"/>
</dbReference>
<dbReference type="SUPFAM" id="SSF51161">
    <property type="entry name" value="Trimeric LpxA-like enzymes"/>
    <property type="match status" value="1"/>
</dbReference>
<sequence>MVACVDSSRNKTSMSPFSLDPIKNQCRVSKFCKPNLSSILFCNDCLTKARDGDEVDDDDDDVLWLKIKEEAQFDLEQEPILSRYYFSLILSQTSIESALANHLAAKLGNMNISSHALFEVFYGILAEDFEIRTAIRGDLKAIKEKDPACISYVHCFLNFKGFLACQSHRIAHKLWSQNRTTLALLIQSRVSEVFAVDIHPGAKIGKGIVFDHATGIVIGETCVIGNYVTILHNVTLGGTGKVSGDRHPKIGDGVFIGAGSSILGNVGIGNGAKIGAASVVLKEVPANATAVGNPARLVGGNRFARSRAHGSSWVELNSRFLRKLIQQDADAESAHCFKQHTRFYFKLLRPQANARVPPGPPKFQLMGNMNKLMSAAPHRALWNLSKMYGPLMLLKLGFVPCPWLSPQLKLLRRS</sequence>
<dbReference type="NCBIfam" id="NF041874">
    <property type="entry name" value="EPS_EpsC"/>
    <property type="match status" value="1"/>
</dbReference>
<dbReference type="InterPro" id="IPR045304">
    <property type="entry name" value="LbH_SAT"/>
</dbReference>
<dbReference type="InterPro" id="IPR011004">
    <property type="entry name" value="Trimer_LpxA-like_sf"/>
</dbReference>
<accession>A0AAN8UYQ3</accession>
<name>A0AAN8UYQ3_9MAGN</name>
<feature type="domain" description="Serine acetyltransferase N-terminal" evidence="7">
    <location>
        <begin position="63"/>
        <end position="167"/>
    </location>
</feature>
<comment type="similarity">
    <text evidence="2">Belongs to the transferase hexapeptide repeat family.</text>
</comment>
<organism evidence="8 9">
    <name type="scientific">Dillenia turbinata</name>
    <dbReference type="NCBI Taxonomy" id="194707"/>
    <lineage>
        <taxon>Eukaryota</taxon>
        <taxon>Viridiplantae</taxon>
        <taxon>Streptophyta</taxon>
        <taxon>Embryophyta</taxon>
        <taxon>Tracheophyta</taxon>
        <taxon>Spermatophyta</taxon>
        <taxon>Magnoliopsida</taxon>
        <taxon>eudicotyledons</taxon>
        <taxon>Gunneridae</taxon>
        <taxon>Pentapetalae</taxon>
        <taxon>Dilleniales</taxon>
        <taxon>Dilleniaceae</taxon>
        <taxon>Dillenia</taxon>
    </lineage>
</organism>
<gene>
    <name evidence="8" type="ORF">RJ641_018613</name>
</gene>
<keyword evidence="5" id="KW-0808">Transferase</keyword>
<reference evidence="8 9" key="1">
    <citation type="submission" date="2023-12" db="EMBL/GenBank/DDBJ databases">
        <title>A high-quality genome assembly for Dillenia turbinata (Dilleniales).</title>
        <authorList>
            <person name="Chanderbali A."/>
        </authorList>
    </citation>
    <scope>NUCLEOTIDE SEQUENCE [LARGE SCALE GENOMIC DNA]</scope>
    <source>
        <strain evidence="8">LSX21</strain>
        <tissue evidence="8">Leaf</tissue>
    </source>
</reference>
<dbReference type="InterPro" id="IPR042122">
    <property type="entry name" value="Ser_AcTrfase_N_sf"/>
</dbReference>
<dbReference type="SMART" id="SM00971">
    <property type="entry name" value="SATase_N"/>
    <property type="match status" value="1"/>
</dbReference>
<keyword evidence="6" id="KW-0012">Acyltransferase</keyword>
<dbReference type="Gene3D" id="1.10.3130.10">
    <property type="entry name" value="serine acetyltransferase, domain 1"/>
    <property type="match status" value="1"/>
</dbReference>
<evidence type="ECO:0000256" key="2">
    <source>
        <dbReference type="ARBA" id="ARBA00007274"/>
    </source>
</evidence>
<dbReference type="InterPro" id="IPR018357">
    <property type="entry name" value="Hexapep_transf_CS"/>
</dbReference>
<dbReference type="InterPro" id="IPR001451">
    <property type="entry name" value="Hexapep"/>
</dbReference>
<dbReference type="CDD" id="cd03354">
    <property type="entry name" value="LbH_SAT"/>
    <property type="match status" value="1"/>
</dbReference>
<protein>
    <recommendedName>
        <fullName evidence="3">serine O-acetyltransferase</fullName>
        <ecNumber evidence="3">2.3.1.30</ecNumber>
    </recommendedName>
</protein>
<dbReference type="Pfam" id="PF06426">
    <property type="entry name" value="SATase_N"/>
    <property type="match status" value="1"/>
</dbReference>
<dbReference type="Gene3D" id="2.160.10.10">
    <property type="entry name" value="Hexapeptide repeat proteins"/>
    <property type="match status" value="1"/>
</dbReference>
<dbReference type="EMBL" id="JBAMMX010000023">
    <property type="protein sequence ID" value="KAK6917862.1"/>
    <property type="molecule type" value="Genomic_DNA"/>
</dbReference>
<evidence type="ECO:0000256" key="3">
    <source>
        <dbReference type="ARBA" id="ARBA00013266"/>
    </source>
</evidence>
<dbReference type="InterPro" id="IPR010493">
    <property type="entry name" value="Ser_AcTrfase_N"/>
</dbReference>
<dbReference type="InterPro" id="IPR036396">
    <property type="entry name" value="Cyt_P450_sf"/>
</dbReference>
<dbReference type="InterPro" id="IPR053376">
    <property type="entry name" value="Serine_acetyltransferase"/>
</dbReference>
<evidence type="ECO:0000256" key="1">
    <source>
        <dbReference type="ARBA" id="ARBA00004876"/>
    </source>
</evidence>
<dbReference type="FunFam" id="2.160.10.10:FF:000002">
    <property type="entry name" value="Serine acetyltransferase"/>
    <property type="match status" value="1"/>
</dbReference>
<dbReference type="NCBIfam" id="TIGR01172">
    <property type="entry name" value="cysE"/>
    <property type="match status" value="1"/>
</dbReference>
<keyword evidence="9" id="KW-1185">Reference proteome</keyword>
<dbReference type="GO" id="GO:0005737">
    <property type="term" value="C:cytoplasm"/>
    <property type="evidence" value="ECO:0007669"/>
    <property type="project" value="InterPro"/>
</dbReference>
<dbReference type="Pfam" id="PF00132">
    <property type="entry name" value="Hexapep"/>
    <property type="match status" value="1"/>
</dbReference>
<evidence type="ECO:0000313" key="9">
    <source>
        <dbReference type="Proteomes" id="UP001370490"/>
    </source>
</evidence>
<dbReference type="Proteomes" id="UP001370490">
    <property type="component" value="Unassembled WGS sequence"/>
</dbReference>
<comment type="pathway">
    <text evidence="1">Amino-acid biosynthesis; L-cysteine biosynthesis; L-cysteine from L-serine: step 1/2.</text>
</comment>
<dbReference type="GO" id="GO:0009001">
    <property type="term" value="F:serine O-acetyltransferase activity"/>
    <property type="evidence" value="ECO:0007669"/>
    <property type="project" value="UniProtKB-EC"/>
</dbReference>
<dbReference type="EC" id="2.3.1.30" evidence="3"/>
<comment type="caution">
    <text evidence="8">The sequence shown here is derived from an EMBL/GenBank/DDBJ whole genome shotgun (WGS) entry which is preliminary data.</text>
</comment>
<evidence type="ECO:0000313" key="8">
    <source>
        <dbReference type="EMBL" id="KAK6917862.1"/>
    </source>
</evidence>
<dbReference type="GO" id="GO:0005506">
    <property type="term" value="F:iron ion binding"/>
    <property type="evidence" value="ECO:0007669"/>
    <property type="project" value="InterPro"/>
</dbReference>